<dbReference type="Gene3D" id="3.30.70.80">
    <property type="entry name" value="Peptidase S8 propeptide/proteinase inhibitor I9"/>
    <property type="match status" value="1"/>
</dbReference>
<dbReference type="PRINTS" id="PR00723">
    <property type="entry name" value="SUBTILISIN"/>
</dbReference>
<sequence>MESKVQLVVVVLLLGFLVCSLCQEDDSEDPVTAVYIVTLKQAPSSHYYDQQLKTNHKASGRLSRLNTTRNASRHHSRPGSYIARVHDSLLKRVLKGEKYLKLYSYHYLINGFSVLVTPQQADKLSRRREVANVVLDFSVRTATTHTPQFLGLPQGAWVQEGGYETAGEGIVIGFIDTGIDPTHPSFADDVSEHSYPVPAHFSGICEVTRDFPSGSCNRKLVGARHFAASAITRGIFNSTQDYASPFDGDGHGTHTASVAAGNHGIPVVVAGHNFGNASGMAPRAQRLYEKRLGGAWRLAPPQASIAIYKALYKSFGGFAADVVAAIDQAAQDGVDIISLSITPNRRPPGIATFFNPIDMALLSAVKAGIFVVQAAGNTGPSPKSMSSFSPWIFTIGAASHDRVYANSIFLGNNLTIPGVGLASGTGENMMYTLISAVHALNNDTTIAKDMYVGECQGSSSFNKDLVKGNLLICSYSIRFVLGLSTIKQTLQTAKNLSAVGVVFYLDPFVIGFQLNPTPMEMPGIIIPSPEDSKILLQYYNSSLERDGVTKQIIRYGAVASISGGLKANFSNSAPKVMYYSARGPDPEDNSFDDADILKPNLLAPGNSVWAAWSSLGTDSVEFQGENFAMMSGTSMAAPHVAGLSALIKQKFPNFSPSAIASALSTTASLYDKYGGPIMAQRAYANPDQNQTPATPFDMGSGFVNATASLDPGLIFDSGYNDYMSFLCGINGSSPVVLNYTGQNCWAYNNSTINGADLNLPSITISKLNQSITVERTVMNIGGNESYNVGWSAPYGVYIKVAPTHFCIGSGEKQVINVFINATMNSTVASFGRIGLFGNHGHVINIPMSVINKISYNSTTS</sequence>
<dbReference type="Proteomes" id="UP000323000">
    <property type="component" value="Chromosome 13"/>
</dbReference>
<evidence type="ECO:0000256" key="11">
    <source>
        <dbReference type="SAM" id="MobiDB-lite"/>
    </source>
</evidence>
<evidence type="ECO:0000256" key="7">
    <source>
        <dbReference type="ARBA" id="ARBA00023180"/>
    </source>
</evidence>
<evidence type="ECO:0000256" key="1">
    <source>
        <dbReference type="ARBA" id="ARBA00004613"/>
    </source>
</evidence>
<dbReference type="PANTHER" id="PTHR10795">
    <property type="entry name" value="PROPROTEIN CONVERTASE SUBTILISIN/KEXIN"/>
    <property type="match status" value="1"/>
</dbReference>
<feature type="signal peptide" evidence="12">
    <location>
        <begin position="1"/>
        <end position="22"/>
    </location>
</feature>
<feature type="active site" description="Charge relay system" evidence="8 9">
    <location>
        <position position="176"/>
    </location>
</feature>
<keyword evidence="6 9" id="KW-0720">Serine protease</keyword>
<evidence type="ECO:0000256" key="10">
    <source>
        <dbReference type="RuleBase" id="RU003355"/>
    </source>
</evidence>
<evidence type="ECO:0000256" key="12">
    <source>
        <dbReference type="SAM" id="SignalP"/>
    </source>
</evidence>
<organism evidence="16 17">
    <name type="scientific">Acer yangbiense</name>
    <dbReference type="NCBI Taxonomy" id="1000413"/>
    <lineage>
        <taxon>Eukaryota</taxon>
        <taxon>Viridiplantae</taxon>
        <taxon>Streptophyta</taxon>
        <taxon>Embryophyta</taxon>
        <taxon>Tracheophyta</taxon>
        <taxon>Spermatophyta</taxon>
        <taxon>Magnoliopsida</taxon>
        <taxon>eudicotyledons</taxon>
        <taxon>Gunneridae</taxon>
        <taxon>Pentapetalae</taxon>
        <taxon>rosids</taxon>
        <taxon>malvids</taxon>
        <taxon>Sapindales</taxon>
        <taxon>Sapindaceae</taxon>
        <taxon>Hippocastanoideae</taxon>
        <taxon>Acereae</taxon>
        <taxon>Acer</taxon>
    </lineage>
</organism>
<evidence type="ECO:0000259" key="14">
    <source>
        <dbReference type="Pfam" id="PF05922"/>
    </source>
</evidence>
<dbReference type="GO" id="GO:0006508">
    <property type="term" value="P:proteolysis"/>
    <property type="evidence" value="ECO:0007669"/>
    <property type="project" value="UniProtKB-KW"/>
</dbReference>
<keyword evidence="3 9" id="KW-0645">Protease</keyword>
<feature type="region of interest" description="Disordered" evidence="11">
    <location>
        <begin position="58"/>
        <end position="77"/>
    </location>
</feature>
<dbReference type="InterPro" id="IPR015500">
    <property type="entry name" value="Peptidase_S8_subtilisin-rel"/>
</dbReference>
<comment type="similarity">
    <text evidence="2 9 10">Belongs to the peptidase S8 family.</text>
</comment>
<evidence type="ECO:0000256" key="3">
    <source>
        <dbReference type="ARBA" id="ARBA00022670"/>
    </source>
</evidence>
<reference evidence="17" key="1">
    <citation type="journal article" date="2019" name="Gigascience">
        <title>De novo genome assembly of the endangered Acer yangbiense, a plant species with extremely small populations endemic to Yunnan Province, China.</title>
        <authorList>
            <person name="Yang J."/>
            <person name="Wariss H.M."/>
            <person name="Tao L."/>
            <person name="Zhang R."/>
            <person name="Yun Q."/>
            <person name="Hollingsworth P."/>
            <person name="Dao Z."/>
            <person name="Luo G."/>
            <person name="Guo H."/>
            <person name="Ma Y."/>
            <person name="Sun W."/>
        </authorList>
    </citation>
    <scope>NUCLEOTIDE SEQUENCE [LARGE SCALE GENOMIC DNA]</scope>
    <source>
        <strain evidence="17">cv. Malutang</strain>
    </source>
</reference>
<dbReference type="OrthoDB" id="206201at2759"/>
<dbReference type="PROSITE" id="PS51892">
    <property type="entry name" value="SUBTILASE"/>
    <property type="match status" value="1"/>
</dbReference>
<dbReference type="Pfam" id="PF05922">
    <property type="entry name" value="Inhibitor_I9"/>
    <property type="match status" value="1"/>
</dbReference>
<dbReference type="GO" id="GO:0005576">
    <property type="term" value="C:extracellular region"/>
    <property type="evidence" value="ECO:0007669"/>
    <property type="project" value="UniProtKB-SubCell"/>
</dbReference>
<evidence type="ECO:0000256" key="2">
    <source>
        <dbReference type="ARBA" id="ARBA00011073"/>
    </source>
</evidence>
<dbReference type="CDD" id="cd04852">
    <property type="entry name" value="Peptidases_S8_3"/>
    <property type="match status" value="1"/>
</dbReference>
<evidence type="ECO:0000313" key="17">
    <source>
        <dbReference type="Proteomes" id="UP000323000"/>
    </source>
</evidence>
<evidence type="ECO:0000256" key="6">
    <source>
        <dbReference type="ARBA" id="ARBA00022825"/>
    </source>
</evidence>
<evidence type="ECO:0008006" key="18">
    <source>
        <dbReference type="Google" id="ProtNLM"/>
    </source>
</evidence>
<dbReference type="Gene3D" id="3.40.50.200">
    <property type="entry name" value="Peptidase S8/S53 domain"/>
    <property type="match status" value="1"/>
</dbReference>
<name>A0A5C7GUQ4_9ROSI</name>
<comment type="subcellular location">
    <subcellularLocation>
        <location evidence="1">Secreted</location>
    </subcellularLocation>
</comment>
<dbReference type="InterPro" id="IPR010259">
    <property type="entry name" value="S8pro/Inhibitor_I9"/>
</dbReference>
<feature type="active site" description="Charge relay system" evidence="8 9">
    <location>
        <position position="251"/>
    </location>
</feature>
<feature type="domain" description="Subtilisin-like protease fibronectin type-III" evidence="15">
    <location>
        <begin position="756"/>
        <end position="849"/>
    </location>
</feature>
<dbReference type="CDD" id="cd02120">
    <property type="entry name" value="PA_subtilisin_like"/>
    <property type="match status" value="1"/>
</dbReference>
<keyword evidence="17" id="KW-1185">Reference proteome</keyword>
<feature type="domain" description="Inhibitor I9" evidence="14">
    <location>
        <begin position="34"/>
        <end position="141"/>
    </location>
</feature>
<protein>
    <recommendedName>
        <fullName evidence="18">Peptidase S8/S53 domain-containing protein</fullName>
    </recommendedName>
</protein>
<evidence type="ECO:0000256" key="8">
    <source>
        <dbReference type="PIRSR" id="PIRSR615500-1"/>
    </source>
</evidence>
<dbReference type="Gene3D" id="3.50.30.30">
    <property type="match status" value="1"/>
</dbReference>
<dbReference type="AlphaFoldDB" id="A0A5C7GUQ4"/>
<gene>
    <name evidence="16" type="ORF">EZV62_027523</name>
</gene>
<dbReference type="EMBL" id="VAHF01000013">
    <property type="protein sequence ID" value="TXG48229.1"/>
    <property type="molecule type" value="Genomic_DNA"/>
</dbReference>
<feature type="chain" id="PRO_5022730200" description="Peptidase S8/S53 domain-containing protein" evidence="12">
    <location>
        <begin position="23"/>
        <end position="860"/>
    </location>
</feature>
<evidence type="ECO:0000256" key="9">
    <source>
        <dbReference type="PROSITE-ProRule" id="PRU01240"/>
    </source>
</evidence>
<dbReference type="InterPro" id="IPR023828">
    <property type="entry name" value="Peptidase_S8_Ser-AS"/>
</dbReference>
<keyword evidence="4 12" id="KW-0732">Signal</keyword>
<evidence type="ECO:0000256" key="4">
    <source>
        <dbReference type="ARBA" id="ARBA00022729"/>
    </source>
</evidence>
<dbReference type="InterPro" id="IPR041469">
    <property type="entry name" value="Subtilisin-like_FN3"/>
</dbReference>
<dbReference type="SUPFAM" id="SSF52743">
    <property type="entry name" value="Subtilisin-like"/>
    <property type="match status" value="1"/>
</dbReference>
<evidence type="ECO:0000259" key="15">
    <source>
        <dbReference type="Pfam" id="PF17766"/>
    </source>
</evidence>
<feature type="domain" description="Peptidase S8/S53" evidence="13">
    <location>
        <begin position="167"/>
        <end position="681"/>
    </location>
</feature>
<evidence type="ECO:0000259" key="13">
    <source>
        <dbReference type="Pfam" id="PF00082"/>
    </source>
</evidence>
<comment type="caution">
    <text evidence="16">The sequence shown here is derived from an EMBL/GenBank/DDBJ whole genome shotgun (WGS) entry which is preliminary data.</text>
</comment>
<keyword evidence="5 9" id="KW-0378">Hydrolase</keyword>
<dbReference type="InterPro" id="IPR036852">
    <property type="entry name" value="Peptidase_S8/S53_dom_sf"/>
</dbReference>
<proteinExistence type="inferred from homology"/>
<evidence type="ECO:0000256" key="5">
    <source>
        <dbReference type="ARBA" id="ARBA00022801"/>
    </source>
</evidence>
<dbReference type="PROSITE" id="PS00136">
    <property type="entry name" value="SUBTILASE_ASP"/>
    <property type="match status" value="1"/>
</dbReference>
<dbReference type="InterPro" id="IPR045051">
    <property type="entry name" value="SBT"/>
</dbReference>
<feature type="active site" description="Charge relay system" evidence="8 9">
    <location>
        <position position="634"/>
    </location>
</feature>
<dbReference type="InterPro" id="IPR023827">
    <property type="entry name" value="Peptidase_S8_Asp-AS"/>
</dbReference>
<dbReference type="InterPro" id="IPR000209">
    <property type="entry name" value="Peptidase_S8/S53_dom"/>
</dbReference>
<dbReference type="PROSITE" id="PS00138">
    <property type="entry name" value="SUBTILASE_SER"/>
    <property type="match status" value="1"/>
</dbReference>
<dbReference type="InterPro" id="IPR037045">
    <property type="entry name" value="S8pro/Inhibitor_I9_sf"/>
</dbReference>
<dbReference type="InterPro" id="IPR034197">
    <property type="entry name" value="Peptidases_S8_3"/>
</dbReference>
<evidence type="ECO:0000313" key="16">
    <source>
        <dbReference type="EMBL" id="TXG48229.1"/>
    </source>
</evidence>
<accession>A0A5C7GUQ4</accession>
<keyword evidence="7" id="KW-0325">Glycoprotein</keyword>
<dbReference type="Pfam" id="PF17766">
    <property type="entry name" value="fn3_6"/>
    <property type="match status" value="1"/>
</dbReference>
<dbReference type="GO" id="GO:0004252">
    <property type="term" value="F:serine-type endopeptidase activity"/>
    <property type="evidence" value="ECO:0007669"/>
    <property type="project" value="UniProtKB-UniRule"/>
</dbReference>
<dbReference type="Pfam" id="PF00082">
    <property type="entry name" value="Peptidase_S8"/>
    <property type="match status" value="1"/>
</dbReference>
<dbReference type="Gene3D" id="2.60.40.2310">
    <property type="match status" value="1"/>
</dbReference>